<protein>
    <recommendedName>
        <fullName evidence="2">PASTA domain-containing protein</fullName>
    </recommendedName>
</protein>
<dbReference type="Gene3D" id="3.30.10.20">
    <property type="match status" value="1"/>
</dbReference>
<dbReference type="AlphaFoldDB" id="A0A2T2WH53"/>
<gene>
    <name evidence="3" type="ORF">C7B43_21230</name>
</gene>
<evidence type="ECO:0000313" key="3">
    <source>
        <dbReference type="EMBL" id="PSR21559.1"/>
    </source>
</evidence>
<comment type="caution">
    <text evidence="3">The sequence shown here is derived from an EMBL/GenBank/DDBJ whole genome shotgun (WGS) entry which is preliminary data.</text>
</comment>
<dbReference type="PROSITE" id="PS51178">
    <property type="entry name" value="PASTA"/>
    <property type="match status" value="1"/>
</dbReference>
<dbReference type="PROSITE" id="PS51257">
    <property type="entry name" value="PROKAR_LIPOPROTEIN"/>
    <property type="match status" value="1"/>
</dbReference>
<feature type="chain" id="PRO_5038421277" description="PASTA domain-containing protein" evidence="1">
    <location>
        <begin position="21"/>
        <end position="431"/>
    </location>
</feature>
<dbReference type="InterPro" id="IPR005543">
    <property type="entry name" value="PASTA_dom"/>
</dbReference>
<name>A0A2T2WH53_9FIRM</name>
<dbReference type="EMBL" id="PXYT01000131">
    <property type="protein sequence ID" value="PSR21559.1"/>
    <property type="molecule type" value="Genomic_DNA"/>
</dbReference>
<accession>A0A2T2WH53</accession>
<evidence type="ECO:0000313" key="4">
    <source>
        <dbReference type="Proteomes" id="UP000242699"/>
    </source>
</evidence>
<dbReference type="CDD" id="cd06577">
    <property type="entry name" value="PASTA_pknB"/>
    <property type="match status" value="1"/>
</dbReference>
<evidence type="ECO:0000259" key="2">
    <source>
        <dbReference type="PROSITE" id="PS51178"/>
    </source>
</evidence>
<keyword evidence="1" id="KW-0732">Signal</keyword>
<reference evidence="3 4" key="1">
    <citation type="journal article" date="2014" name="BMC Genomics">
        <title>Comparison of environmental and isolate Sulfobacillus genomes reveals diverse carbon, sulfur, nitrogen, and hydrogen metabolisms.</title>
        <authorList>
            <person name="Justice N.B."/>
            <person name="Norman A."/>
            <person name="Brown C.T."/>
            <person name="Singh A."/>
            <person name="Thomas B.C."/>
            <person name="Banfield J.F."/>
        </authorList>
    </citation>
    <scope>NUCLEOTIDE SEQUENCE [LARGE SCALE GENOMIC DNA]</scope>
    <source>
        <strain evidence="3">AMDSBA1</strain>
    </source>
</reference>
<feature type="signal peptide" evidence="1">
    <location>
        <begin position="1"/>
        <end position="20"/>
    </location>
</feature>
<organism evidence="3 4">
    <name type="scientific">Sulfobacillus benefaciens</name>
    <dbReference type="NCBI Taxonomy" id="453960"/>
    <lineage>
        <taxon>Bacteria</taxon>
        <taxon>Bacillati</taxon>
        <taxon>Bacillota</taxon>
        <taxon>Clostridia</taxon>
        <taxon>Eubacteriales</taxon>
        <taxon>Clostridiales Family XVII. Incertae Sedis</taxon>
        <taxon>Sulfobacillus</taxon>
    </lineage>
</organism>
<proteinExistence type="predicted"/>
<dbReference type="Proteomes" id="UP000242699">
    <property type="component" value="Unassembled WGS sequence"/>
</dbReference>
<evidence type="ECO:0000256" key="1">
    <source>
        <dbReference type="SAM" id="SignalP"/>
    </source>
</evidence>
<feature type="domain" description="PASTA" evidence="2">
    <location>
        <begin position="281"/>
        <end position="347"/>
    </location>
</feature>
<sequence>MQWRVMSPVAALFLTAILMSGCGNLPGHQALQPSQPQPMSCAHGTTAVTENGNIRCLPVGSSAPAVSSQAQSSAHAHFVGNFEIVPGAGSEPAILKPIDRTLENPQRWTRVFSTDHFQYTANGVPFLLVPHHVTWGLTPSHIGETMWSYTITPLEHFSFLSQTQFVFAAARLQGEIAALASLSAGRVYTPPAIPSNALQSTPSSYSTDVSLALTNESGNTMTVVANASGAGAWYLNGQWIPTATGQIPSFAFMNWVRQTLNDAPYLSVTVAPSPSRSPATSSSGPIMPDLEGLSVTQAAPLVQNVNAHLGNATSIYSTEPIHTIINQSPQPYSSLNQSHAVTLTLSRGPSPASAKSLQNTTTVTWRIPQNTPPQSLLKVIVKDSAGNEEVFYRQVNPGQKIQIPVTWYGTNGQLVTILNGQALPPQPLIAD</sequence>